<dbReference type="Pfam" id="PF01885">
    <property type="entry name" value="PTS_2-RNA"/>
    <property type="match status" value="1"/>
</dbReference>
<protein>
    <recommendedName>
        <fullName evidence="5">Probable RNA 2'-phosphotransferase</fullName>
        <ecNumber evidence="5">2.7.1.-</ecNumber>
    </recommendedName>
</protein>
<sequence length="181" mass="20551">MEKQLKHISKLLSLVLRHEPEHIGLMLDSEGWASVPELIEKVNQKGIHLDFATLQIIVDTNDKKRFAFDEDKTHIRANQGHSIDIELNLKSLTPPALLFHGTAVKNIAAIRESGLRKMKRHHVHLTALEETAIKVGQRHGKPVVLIIQALVMHEQNHAFYLSENGVWLADHVPPAFIIFKE</sequence>
<evidence type="ECO:0000313" key="7">
    <source>
        <dbReference type="Proteomes" id="UP000306918"/>
    </source>
</evidence>
<accession>A0A4S8HPC0</accession>
<comment type="function">
    <text evidence="4 5">Removes the 2'-phosphate from RNA via an intermediate in which the phosphate is ADP-ribosylated by NAD followed by a presumed transesterification to release the RNA and generate ADP-ribose 1''-2''-cyclic phosphate (APPR&gt;P). May function as an ADP-ribosylase.</text>
</comment>
<dbReference type="OrthoDB" id="4537997at2"/>
<dbReference type="AlphaFoldDB" id="A0A4S8HPC0"/>
<evidence type="ECO:0000256" key="3">
    <source>
        <dbReference type="ARBA" id="ARBA00023027"/>
    </source>
</evidence>
<dbReference type="Proteomes" id="UP000306918">
    <property type="component" value="Unassembled WGS sequence"/>
</dbReference>
<dbReference type="EC" id="2.7.1.-" evidence="5"/>
<keyword evidence="7" id="KW-1185">Reference proteome</keyword>
<gene>
    <name evidence="5" type="primary">kptA</name>
    <name evidence="6" type="ORF">FAM09_19330</name>
</gene>
<dbReference type="GO" id="GO:0000215">
    <property type="term" value="F:tRNA 2'-phosphotransferase activity"/>
    <property type="evidence" value="ECO:0007669"/>
    <property type="project" value="TreeGrafter"/>
</dbReference>
<dbReference type="InterPro" id="IPR042081">
    <property type="entry name" value="RNA_2'-PTrans_C"/>
</dbReference>
<dbReference type="NCBIfam" id="NF002014">
    <property type="entry name" value="PRK00819.1-4"/>
    <property type="match status" value="1"/>
</dbReference>
<comment type="caution">
    <text evidence="6">The sequence shown here is derived from an EMBL/GenBank/DDBJ whole genome shotgun (WGS) entry which is preliminary data.</text>
</comment>
<dbReference type="InterPro" id="IPR002745">
    <property type="entry name" value="Ptrans_KptA/Tpt1"/>
</dbReference>
<dbReference type="GO" id="GO:0006388">
    <property type="term" value="P:tRNA splicing, via endonucleolytic cleavage and ligation"/>
    <property type="evidence" value="ECO:0007669"/>
    <property type="project" value="UniProtKB-UniRule"/>
</dbReference>
<evidence type="ECO:0000256" key="2">
    <source>
        <dbReference type="ARBA" id="ARBA00022679"/>
    </source>
</evidence>
<dbReference type="InterPro" id="IPR022928">
    <property type="entry name" value="RNA_2'-PTrans_KptA"/>
</dbReference>
<evidence type="ECO:0000313" key="6">
    <source>
        <dbReference type="EMBL" id="THU37105.1"/>
    </source>
</evidence>
<dbReference type="RefSeq" id="WP_136578779.1">
    <property type="nucleotide sequence ID" value="NZ_STFF01000005.1"/>
</dbReference>
<comment type="similarity">
    <text evidence="1 5">Belongs to the KptA/TPT1 family.</text>
</comment>
<evidence type="ECO:0000256" key="5">
    <source>
        <dbReference type="HAMAP-Rule" id="MF_00299"/>
    </source>
</evidence>
<dbReference type="HAMAP" id="MF_00299">
    <property type="entry name" value="KptA"/>
    <property type="match status" value="1"/>
</dbReference>
<dbReference type="PANTHER" id="PTHR12684">
    <property type="entry name" value="PUTATIVE PHOSPHOTRANSFERASE"/>
    <property type="match status" value="1"/>
</dbReference>
<dbReference type="Gene3D" id="1.10.10.970">
    <property type="entry name" value="RNA 2'-phosphotransferase, Tpt1/KptA family, N-terminal domain"/>
    <property type="match status" value="1"/>
</dbReference>
<evidence type="ECO:0000256" key="1">
    <source>
        <dbReference type="ARBA" id="ARBA00009836"/>
    </source>
</evidence>
<reference evidence="6 7" key="1">
    <citation type="submission" date="2019-04" db="EMBL/GenBank/DDBJ databases">
        <title>Niastella caeni sp. nov., isolated from activated sludge.</title>
        <authorList>
            <person name="Sheng M."/>
        </authorList>
    </citation>
    <scope>NUCLEOTIDE SEQUENCE [LARGE SCALE GENOMIC DNA]</scope>
    <source>
        <strain evidence="6 7">HX-2-15</strain>
    </source>
</reference>
<dbReference type="PANTHER" id="PTHR12684:SF2">
    <property type="entry name" value="TRNA 2'-PHOSPHOTRANSFERASE 1"/>
    <property type="match status" value="1"/>
</dbReference>
<dbReference type="SUPFAM" id="SSF56399">
    <property type="entry name" value="ADP-ribosylation"/>
    <property type="match status" value="1"/>
</dbReference>
<organism evidence="6 7">
    <name type="scientific">Niastella caeni</name>
    <dbReference type="NCBI Taxonomy" id="2569763"/>
    <lineage>
        <taxon>Bacteria</taxon>
        <taxon>Pseudomonadati</taxon>
        <taxon>Bacteroidota</taxon>
        <taxon>Chitinophagia</taxon>
        <taxon>Chitinophagales</taxon>
        <taxon>Chitinophagaceae</taxon>
        <taxon>Niastella</taxon>
    </lineage>
</organism>
<proteinExistence type="inferred from homology"/>
<keyword evidence="3 5" id="KW-0520">NAD</keyword>
<name>A0A4S8HPC0_9BACT</name>
<dbReference type="GO" id="GO:0003950">
    <property type="term" value="F:NAD+ poly-ADP-ribosyltransferase activity"/>
    <property type="evidence" value="ECO:0007669"/>
    <property type="project" value="InterPro"/>
</dbReference>
<dbReference type="EMBL" id="STFF01000005">
    <property type="protein sequence ID" value="THU37105.1"/>
    <property type="molecule type" value="Genomic_DNA"/>
</dbReference>
<keyword evidence="2 5" id="KW-0808">Transferase</keyword>
<dbReference type="Gene3D" id="3.20.170.30">
    <property type="match status" value="1"/>
</dbReference>
<evidence type="ECO:0000256" key="4">
    <source>
        <dbReference type="ARBA" id="ARBA00025212"/>
    </source>
</evidence>
<dbReference type="InterPro" id="IPR042080">
    <property type="entry name" value="RNA_2'-PTrans_N"/>
</dbReference>